<proteinExistence type="predicted"/>
<accession>A0A151AXT6</accession>
<evidence type="ECO:0000313" key="1">
    <source>
        <dbReference type="EMBL" id="KYH32456.1"/>
    </source>
</evidence>
<dbReference type="PATRIC" id="fig|1122241.3.peg.1114"/>
<protein>
    <submittedName>
        <fullName evidence="1">Uncharacterized protein</fullName>
    </submittedName>
</protein>
<organism evidence="1 2">
    <name type="scientific">Moorella mulderi DSM 14980</name>
    <dbReference type="NCBI Taxonomy" id="1122241"/>
    <lineage>
        <taxon>Bacteria</taxon>
        <taxon>Bacillati</taxon>
        <taxon>Bacillota</taxon>
        <taxon>Clostridia</taxon>
        <taxon>Neomoorellales</taxon>
        <taxon>Neomoorellaceae</taxon>
        <taxon>Neomoorella</taxon>
    </lineage>
</organism>
<dbReference type="InterPro" id="IPR027417">
    <property type="entry name" value="P-loop_NTPase"/>
</dbReference>
<name>A0A151AXT6_9FIRM</name>
<gene>
    <name evidence="1" type="ORF">MOMUL_10570</name>
</gene>
<comment type="caution">
    <text evidence="1">The sequence shown here is derived from an EMBL/GenBank/DDBJ whole genome shotgun (WGS) entry which is preliminary data.</text>
</comment>
<dbReference type="AlphaFoldDB" id="A0A151AXT6"/>
<dbReference type="Proteomes" id="UP000075670">
    <property type="component" value="Unassembled WGS sequence"/>
</dbReference>
<dbReference type="EMBL" id="LTBC01000003">
    <property type="protein sequence ID" value="KYH32456.1"/>
    <property type="molecule type" value="Genomic_DNA"/>
</dbReference>
<dbReference type="SUPFAM" id="SSF52540">
    <property type="entry name" value="P-loop containing nucleoside triphosphate hydrolases"/>
    <property type="match status" value="1"/>
</dbReference>
<keyword evidence="2" id="KW-1185">Reference proteome</keyword>
<reference evidence="1 2" key="1">
    <citation type="submission" date="2016-02" db="EMBL/GenBank/DDBJ databases">
        <title>Genome sequence of Moorella mulderi DSM 14980.</title>
        <authorList>
            <person name="Poehlein A."/>
            <person name="Daniel R."/>
        </authorList>
    </citation>
    <scope>NUCLEOTIDE SEQUENCE [LARGE SCALE GENOMIC DNA]</scope>
    <source>
        <strain evidence="1 2">DSM 14980</strain>
    </source>
</reference>
<sequence length="932" mass="105816">MLGLRLRDEFLGPQMPGTTIMLRRPDNTGSTQQSPDRILSITYPTADVQVALRAISAERAGHPIVLLGERGRGKSHIMSVMHHAIESPDRVETWAKEWGERLSIGALQNLVLQRGFRAISEPVHNQEYPLLWELLFDRHPKGELFRGRFQQIGYPYPPRSLIEEMLTVQPVALILDEFQKWFDGLRDEPGPEGIKYRTWAENFIQNLSEISKERPDLLILVISVLNNNTEAFRQVHRVGPVLIDFRGPTAKQDRQKLVIYRLFENRENIPTSDIRHLTAPYAAERYRLLFSHLPESERGRVAEEVVACWPFSPELLELLEDQILMAEAAQQNRDLIRILAQVYRARGEEVPIITPADFLVDDDSCGVQSLLDSISASAHHERLREIARRNLETIEAAGTVIPHARELVSALWVRSMSPWSNAGGTRQELHLDITRREFIDDNAFQSEIVQLIENSINIHGEESPEGRLRFGIEENPRSRVRATARNDRFWQPGPASVAGQVRYPGKDIEHIRNTLRHILVPADREPPSRVIVLGPDWVNNPWSDIDETDRPGHWERPVLILVPDPLQISEGRIQELGVWLARHVSSRRNTVRFLLPELGSKGLYRDAELLFCARCSYLTSIAWKNDPKYRALKDEFDKPLREALKKRFDRFAILKSWDYRNPEQCIFEVERINAQGEQIPSAVEKRITEDLFDPEAFQELLMQRAGESFLVGKLLDELVEPPPAETREAIPYLGDTRIYEEILKAVARGKLVVNVGGTWVGRLPEHVDDGEALRYVRSKAFRSGLEMREVQLGLPSSVGGVTVTAPPAGTATIPSAQETSVLRETAPVSFGRAIQLPVGGPAVETEPSGVQKKTCLAEEPNTGINLCGYFEKWRLSAEHTLDKVKLEFQGLTVQQVKQILQRLPSFVRASLEVTYREEGKDDDRLSLGGDNF</sequence>
<evidence type="ECO:0000313" key="2">
    <source>
        <dbReference type="Proteomes" id="UP000075670"/>
    </source>
</evidence>